<organism evidence="1 2">
    <name type="scientific">Clostridium gelidum</name>
    <dbReference type="NCBI Taxonomy" id="704125"/>
    <lineage>
        <taxon>Bacteria</taxon>
        <taxon>Bacillati</taxon>
        <taxon>Bacillota</taxon>
        <taxon>Clostridia</taxon>
        <taxon>Eubacteriales</taxon>
        <taxon>Clostridiaceae</taxon>
        <taxon>Clostridium</taxon>
    </lineage>
</organism>
<name>A0ABM7T611_9CLOT</name>
<dbReference type="EMBL" id="AP024849">
    <property type="protein sequence ID" value="BCZ47460.1"/>
    <property type="molecule type" value="Genomic_DNA"/>
</dbReference>
<proteinExistence type="predicted"/>
<evidence type="ECO:0000313" key="2">
    <source>
        <dbReference type="Proteomes" id="UP000824633"/>
    </source>
</evidence>
<reference evidence="2" key="1">
    <citation type="submission" date="2021-07" db="EMBL/GenBank/DDBJ databases">
        <title>Complete genome sequencing of a Clostridium isolate.</title>
        <authorList>
            <person name="Ueki A."/>
            <person name="Tonouchi A."/>
        </authorList>
    </citation>
    <scope>NUCLEOTIDE SEQUENCE [LARGE SCALE GENOMIC DNA]</scope>
    <source>
        <strain evidence="2">C5S11</strain>
    </source>
</reference>
<accession>A0ABM7T611</accession>
<keyword evidence="2" id="KW-1185">Reference proteome</keyword>
<sequence length="201" mass="24286">MIIPVNKEKIMDEFKTKYVEGRFYEESPKIYEMFEDNKKSIIEELILKFKEVCKKAINMQEQGLKGEIKYIYISYLRTSLMQNLGVYRIDFYDDKWLLDKEECFINIDLSFIYEPLFNHMEELQIKRKEYGRTITEMDIEKIKIKEGNKYHRLGIKILESIVNDFVECDEYKEMKKNYEISILAGEYCDEAVLIYETSKEK</sequence>
<gene>
    <name evidence="1" type="ORF">psyc5s11_35270</name>
</gene>
<evidence type="ECO:0000313" key="1">
    <source>
        <dbReference type="EMBL" id="BCZ47460.1"/>
    </source>
</evidence>
<dbReference type="Proteomes" id="UP000824633">
    <property type="component" value="Chromosome"/>
</dbReference>
<protein>
    <submittedName>
        <fullName evidence="1">Uncharacterized protein</fullName>
    </submittedName>
</protein>
<dbReference type="RefSeq" id="WP_224033797.1">
    <property type="nucleotide sequence ID" value="NZ_AP024849.1"/>
</dbReference>